<dbReference type="InterPro" id="IPR007607">
    <property type="entry name" value="BacA/B"/>
</dbReference>
<comment type="caution">
    <text evidence="2">The sequence shown here is derived from an EMBL/GenBank/DDBJ whole genome shotgun (WGS) entry which is preliminary data.</text>
</comment>
<comment type="similarity">
    <text evidence="1">Belongs to the bactofilin family.</text>
</comment>
<dbReference type="PANTHER" id="PTHR35024:SF4">
    <property type="entry name" value="POLYMER-FORMING CYTOSKELETAL PROTEIN"/>
    <property type="match status" value="1"/>
</dbReference>
<gene>
    <name evidence="2" type="ORF">EHB58_23970</name>
</gene>
<protein>
    <submittedName>
        <fullName evidence="2">Polymer-forming cytoskeletal protein</fullName>
    </submittedName>
</protein>
<evidence type="ECO:0000256" key="1">
    <source>
        <dbReference type="ARBA" id="ARBA00044755"/>
    </source>
</evidence>
<proteinExistence type="inferred from homology"/>
<dbReference type="PANTHER" id="PTHR35024">
    <property type="entry name" value="HYPOTHETICAL CYTOSOLIC PROTEIN"/>
    <property type="match status" value="1"/>
</dbReference>
<sequence>MFSKKTCTLQEKNDCSTSDDVIQSEGNNSTTTVIGEGTFVEGNILRGMNADIYGELVGDITMLAGTVRVMQGGKVNGIVKAAGIVVSGEVEGCCEGKCVTVLAQGVLRGICRSEEFSIVPSGVFIGTSETLQKSSIKSGADTDTFISIEADKILSPELLTDRLSGNDSI</sequence>
<dbReference type="Pfam" id="PF04519">
    <property type="entry name" value="Bactofilin"/>
    <property type="match status" value="1"/>
</dbReference>
<name>A0A5X4PM52_SALET</name>
<dbReference type="AlphaFoldDB" id="A0A5X4PM52"/>
<organism evidence="2">
    <name type="scientific">Salmonella enterica subsp. enterica serovar Hull</name>
    <dbReference type="NCBI Taxonomy" id="1403564"/>
    <lineage>
        <taxon>Bacteria</taxon>
        <taxon>Pseudomonadati</taxon>
        <taxon>Pseudomonadota</taxon>
        <taxon>Gammaproteobacteria</taxon>
        <taxon>Enterobacterales</taxon>
        <taxon>Enterobacteriaceae</taxon>
        <taxon>Salmonella</taxon>
    </lineage>
</organism>
<reference evidence="2" key="1">
    <citation type="submission" date="2018-11" db="EMBL/GenBank/DDBJ databases">
        <authorList>
            <person name="Ashton P.M."/>
            <person name="Dallman T."/>
            <person name="Nair S."/>
            <person name="De Pinna E."/>
            <person name="Peters T."/>
            <person name="Grant K."/>
        </authorList>
    </citation>
    <scope>NUCLEOTIDE SEQUENCE</scope>
    <source>
        <strain evidence="2">638096</strain>
    </source>
</reference>
<evidence type="ECO:0000313" key="2">
    <source>
        <dbReference type="EMBL" id="EBZ8651191.1"/>
    </source>
</evidence>
<dbReference type="EMBL" id="AAHSMS010000046">
    <property type="protein sequence ID" value="EBZ8651191.1"/>
    <property type="molecule type" value="Genomic_DNA"/>
</dbReference>
<accession>A0A5X4PM52</accession>